<feature type="non-terminal residue" evidence="2">
    <location>
        <position position="1"/>
    </location>
</feature>
<keyword evidence="1" id="KW-1133">Transmembrane helix</keyword>
<feature type="transmembrane region" description="Helical" evidence="1">
    <location>
        <begin position="55"/>
        <end position="74"/>
    </location>
</feature>
<keyword evidence="1" id="KW-0472">Membrane</keyword>
<evidence type="ECO:0000256" key="1">
    <source>
        <dbReference type="SAM" id="Phobius"/>
    </source>
</evidence>
<keyword evidence="1" id="KW-0812">Transmembrane</keyword>
<evidence type="ECO:0000313" key="3">
    <source>
        <dbReference type="Proteomes" id="UP001432322"/>
    </source>
</evidence>
<sequence>FPIAFATVLAAIAALLIYERNNPVTIFVLAIFTIGCSVDYCIYTDSNQIDHAAGARVCLMYLAAFCISAANITIYDNVLVKGPLILFSAWLSKALVDFTYKKQ</sequence>
<feature type="transmembrane region" description="Helical" evidence="1">
    <location>
        <begin position="24"/>
        <end position="43"/>
    </location>
</feature>
<keyword evidence="3" id="KW-1185">Reference proteome</keyword>
<dbReference type="AlphaFoldDB" id="A0AAV5VF66"/>
<protein>
    <submittedName>
        <fullName evidence="2">Uncharacterized protein</fullName>
    </submittedName>
</protein>
<comment type="caution">
    <text evidence="2">The sequence shown here is derived from an EMBL/GenBank/DDBJ whole genome shotgun (WGS) entry which is preliminary data.</text>
</comment>
<name>A0AAV5VF66_9BILA</name>
<dbReference type="EMBL" id="BTSY01000003">
    <property type="protein sequence ID" value="GMT17230.1"/>
    <property type="molecule type" value="Genomic_DNA"/>
</dbReference>
<organism evidence="2 3">
    <name type="scientific">Pristionchus fissidentatus</name>
    <dbReference type="NCBI Taxonomy" id="1538716"/>
    <lineage>
        <taxon>Eukaryota</taxon>
        <taxon>Metazoa</taxon>
        <taxon>Ecdysozoa</taxon>
        <taxon>Nematoda</taxon>
        <taxon>Chromadorea</taxon>
        <taxon>Rhabditida</taxon>
        <taxon>Rhabditina</taxon>
        <taxon>Diplogasteromorpha</taxon>
        <taxon>Diplogasteroidea</taxon>
        <taxon>Neodiplogasteridae</taxon>
        <taxon>Pristionchus</taxon>
    </lineage>
</organism>
<dbReference type="Proteomes" id="UP001432322">
    <property type="component" value="Unassembled WGS sequence"/>
</dbReference>
<evidence type="ECO:0000313" key="2">
    <source>
        <dbReference type="EMBL" id="GMT17230.1"/>
    </source>
</evidence>
<proteinExistence type="predicted"/>
<reference evidence="2" key="1">
    <citation type="submission" date="2023-10" db="EMBL/GenBank/DDBJ databases">
        <title>Genome assembly of Pristionchus species.</title>
        <authorList>
            <person name="Yoshida K."/>
            <person name="Sommer R.J."/>
        </authorList>
    </citation>
    <scope>NUCLEOTIDE SEQUENCE</scope>
    <source>
        <strain evidence="2">RS5133</strain>
    </source>
</reference>
<gene>
    <name evidence="2" type="ORF">PFISCL1PPCAC_8527</name>
</gene>
<accession>A0AAV5VF66</accession>